<protein>
    <submittedName>
        <fullName evidence="1">Uncharacterized protein</fullName>
    </submittedName>
</protein>
<sequence>MLEQAHARWKESKTAQTWQPVTAEVFDTLLQLDATYFLLYEPPAHIYLNRAYQTLGQPLKTWLDEQIELNGEVGLDIWILPEQQGWLISCNHDGDIFANTSGTSPA</sequence>
<proteinExistence type="predicted"/>
<gene>
    <name evidence="1" type="ORF">MUN79_20130</name>
</gene>
<dbReference type="KEGG" id="hcu:MUN79_20130"/>
<name>A0A8T9Q7G8_9BACT</name>
<keyword evidence="2" id="KW-1185">Reference proteome</keyword>
<dbReference type="EMBL" id="CP095046">
    <property type="protein sequence ID" value="UOQ70963.1"/>
    <property type="molecule type" value="Genomic_DNA"/>
</dbReference>
<accession>A0A8T9Q7G8</accession>
<evidence type="ECO:0000313" key="1">
    <source>
        <dbReference type="EMBL" id="UOQ70963.1"/>
    </source>
</evidence>
<dbReference type="AlphaFoldDB" id="A0A8T9Q7G8"/>
<dbReference type="RefSeq" id="WP_244674376.1">
    <property type="nucleotide sequence ID" value="NZ_CP095046.1"/>
</dbReference>
<dbReference type="Proteomes" id="UP000831796">
    <property type="component" value="Chromosome"/>
</dbReference>
<evidence type="ECO:0000313" key="2">
    <source>
        <dbReference type="Proteomes" id="UP000831796"/>
    </source>
</evidence>
<organism evidence="1 2">
    <name type="scientific">Hymenobacter cellulosilyticus</name>
    <dbReference type="NCBI Taxonomy" id="2932248"/>
    <lineage>
        <taxon>Bacteria</taxon>
        <taxon>Pseudomonadati</taxon>
        <taxon>Bacteroidota</taxon>
        <taxon>Cytophagia</taxon>
        <taxon>Cytophagales</taxon>
        <taxon>Hymenobacteraceae</taxon>
        <taxon>Hymenobacter</taxon>
    </lineage>
</organism>
<reference evidence="1" key="1">
    <citation type="submission" date="2022-04" db="EMBL/GenBank/DDBJ databases">
        <title>Hymenobacter sp. isolated from the air.</title>
        <authorList>
            <person name="Won M."/>
            <person name="Lee C.-M."/>
            <person name="Woen H.-Y."/>
            <person name="Kwon S.-W."/>
        </authorList>
    </citation>
    <scope>NUCLEOTIDE SEQUENCE</scope>
    <source>
        <strain evidence="1">5116S-3</strain>
    </source>
</reference>